<evidence type="ECO:0000313" key="2">
    <source>
        <dbReference type="EMBL" id="THH04483.1"/>
    </source>
</evidence>
<sequence>MPHLANLFSTKKDKTYLAMRVKTEKDAQQFKQSIDNTFSKVNPDYRASRSFEKVKQAYDAQRRGTSSSSSPSTKSDSHFVRKSSLRSSRNSGASQHTPNSDKRVRFEVNETDVVVQILDLLRVRSSHSVHHIVSARSRPGIVRAPSFAANISPMSAEFVEYEEGSSNTRLSLNSDETCVQPLWQTATSVLLIKSPTQDRDLSIINPSLKSGRLRRSDAQRIPAIPKRHKLFRNFSLIQD</sequence>
<evidence type="ECO:0000313" key="3">
    <source>
        <dbReference type="Proteomes" id="UP000308199"/>
    </source>
</evidence>
<reference evidence="2 3" key="1">
    <citation type="submission" date="2019-02" db="EMBL/GenBank/DDBJ databases">
        <title>Genome sequencing of the rare red list fungi Phellinidium pouzarii.</title>
        <authorList>
            <person name="Buettner E."/>
            <person name="Kellner H."/>
        </authorList>
    </citation>
    <scope>NUCLEOTIDE SEQUENCE [LARGE SCALE GENOMIC DNA]</scope>
    <source>
        <strain evidence="2 3">DSM 108285</strain>
    </source>
</reference>
<protein>
    <submittedName>
        <fullName evidence="2">Uncharacterized protein</fullName>
    </submittedName>
</protein>
<accession>A0A4V3XC45</accession>
<feature type="region of interest" description="Disordered" evidence="1">
    <location>
        <begin position="25"/>
        <end position="104"/>
    </location>
</feature>
<feature type="compositionally biased region" description="Polar residues" evidence="1">
    <location>
        <begin position="29"/>
        <end position="40"/>
    </location>
</feature>
<proteinExistence type="predicted"/>
<gene>
    <name evidence="2" type="ORF">EW145_g5491</name>
</gene>
<keyword evidence="3" id="KW-1185">Reference proteome</keyword>
<feature type="compositionally biased region" description="Low complexity" evidence="1">
    <location>
        <begin position="85"/>
        <end position="94"/>
    </location>
</feature>
<feature type="compositionally biased region" description="Basic and acidic residues" evidence="1">
    <location>
        <begin position="46"/>
        <end position="62"/>
    </location>
</feature>
<evidence type="ECO:0000256" key="1">
    <source>
        <dbReference type="SAM" id="MobiDB-lite"/>
    </source>
</evidence>
<dbReference type="EMBL" id="SGPK01000339">
    <property type="protein sequence ID" value="THH04483.1"/>
    <property type="molecule type" value="Genomic_DNA"/>
</dbReference>
<dbReference type="AlphaFoldDB" id="A0A4V3XC45"/>
<name>A0A4V3XC45_9AGAM</name>
<dbReference type="OrthoDB" id="10627059at2759"/>
<organism evidence="2 3">
    <name type="scientific">Phellinidium pouzarii</name>
    <dbReference type="NCBI Taxonomy" id="167371"/>
    <lineage>
        <taxon>Eukaryota</taxon>
        <taxon>Fungi</taxon>
        <taxon>Dikarya</taxon>
        <taxon>Basidiomycota</taxon>
        <taxon>Agaricomycotina</taxon>
        <taxon>Agaricomycetes</taxon>
        <taxon>Hymenochaetales</taxon>
        <taxon>Hymenochaetaceae</taxon>
        <taxon>Phellinidium</taxon>
    </lineage>
</organism>
<comment type="caution">
    <text evidence="2">The sequence shown here is derived from an EMBL/GenBank/DDBJ whole genome shotgun (WGS) entry which is preliminary data.</text>
</comment>
<dbReference type="Proteomes" id="UP000308199">
    <property type="component" value="Unassembled WGS sequence"/>
</dbReference>